<gene>
    <name evidence="1" type="ORF">BCD_0581</name>
</gene>
<dbReference type="Proteomes" id="UP000019337">
    <property type="component" value="Chromosome"/>
</dbReference>
<accession>W5SI90</accession>
<evidence type="ECO:0000313" key="1">
    <source>
        <dbReference type="EMBL" id="AHH06647.1"/>
    </source>
</evidence>
<protein>
    <submittedName>
        <fullName evidence="1">Uncharacterized protein</fullName>
    </submittedName>
</protein>
<dbReference type="AlphaFoldDB" id="W5SI90"/>
<proteinExistence type="predicted"/>
<name>W5SI90_9SPIR</name>
<organism evidence="1 2">
    <name type="scientific">Borrelia crocidurae DOU</name>
    <dbReference type="NCBI Taxonomy" id="1293575"/>
    <lineage>
        <taxon>Bacteria</taxon>
        <taxon>Pseudomonadati</taxon>
        <taxon>Spirochaetota</taxon>
        <taxon>Spirochaetia</taxon>
        <taxon>Spirochaetales</taxon>
        <taxon>Borreliaceae</taxon>
        <taxon>Borrelia</taxon>
    </lineage>
</organism>
<evidence type="ECO:0000313" key="2">
    <source>
        <dbReference type="Proteomes" id="UP000019337"/>
    </source>
</evidence>
<dbReference type="HOGENOM" id="CLU_3363641_0_0_12"/>
<reference evidence="1" key="1">
    <citation type="submission" date="2013-02" db="EMBL/GenBank/DDBJ databases">
        <title>Comparative genomics of Borrelia species.</title>
        <authorList>
            <person name="Schwan T.G."/>
            <person name="Raffel S.J."/>
            <person name="Porcella S.F."/>
        </authorList>
    </citation>
    <scope>NUCLEOTIDE SEQUENCE [LARGE SCALE GENOMIC DNA]</scope>
    <source>
        <strain evidence="1">DOU</strain>
    </source>
</reference>
<keyword evidence="2" id="KW-1185">Reference proteome</keyword>
<dbReference type="EMBL" id="CP004267">
    <property type="protein sequence ID" value="AHH06647.1"/>
    <property type="molecule type" value="Genomic_DNA"/>
</dbReference>
<sequence>MMQRYVKMPGTFLLVVVLGYLKDNWPKGIHYRKQL</sequence>